<feature type="domain" description="Response regulatory" evidence="15">
    <location>
        <begin position="1025"/>
        <end position="1142"/>
    </location>
</feature>
<dbReference type="CDD" id="cd00130">
    <property type="entry name" value="PAS"/>
    <property type="match status" value="1"/>
</dbReference>
<accession>A0ABT5K5G4</accession>
<proteinExistence type="predicted"/>
<dbReference type="InterPro" id="IPR001789">
    <property type="entry name" value="Sig_transdc_resp-reg_receiver"/>
</dbReference>
<dbReference type="PROSITE" id="PS50112">
    <property type="entry name" value="PAS"/>
    <property type="match status" value="2"/>
</dbReference>
<comment type="subcellular location">
    <subcellularLocation>
        <location evidence="2">Cell membrane</location>
        <topology evidence="2">Multi-pass membrane protein</topology>
    </subcellularLocation>
</comment>
<evidence type="ECO:0000256" key="2">
    <source>
        <dbReference type="ARBA" id="ARBA00004651"/>
    </source>
</evidence>
<evidence type="ECO:0000256" key="13">
    <source>
        <dbReference type="SAM" id="Phobius"/>
    </source>
</evidence>
<evidence type="ECO:0000259" key="15">
    <source>
        <dbReference type="PROSITE" id="PS50110"/>
    </source>
</evidence>
<evidence type="ECO:0000259" key="17">
    <source>
        <dbReference type="PROSITE" id="PS50113"/>
    </source>
</evidence>
<evidence type="ECO:0000256" key="4">
    <source>
        <dbReference type="ARBA" id="ARBA00022475"/>
    </source>
</evidence>
<feature type="modified residue" description="4-aspartylphosphate" evidence="12">
    <location>
        <position position="1076"/>
    </location>
</feature>
<evidence type="ECO:0000259" key="18">
    <source>
        <dbReference type="PROSITE" id="PS50885"/>
    </source>
</evidence>
<reference evidence="19 20" key="1">
    <citation type="submission" date="2022-10" db="EMBL/GenBank/DDBJ databases">
        <title>Janthinobacterium sp. hw3 Genome sequencing.</title>
        <authorList>
            <person name="Park S."/>
        </authorList>
    </citation>
    <scope>NUCLEOTIDE SEQUENCE [LARGE SCALE GENOMIC DNA]</scope>
    <source>
        <strain evidence="20">hw3</strain>
    </source>
</reference>
<feature type="transmembrane region" description="Helical" evidence="13">
    <location>
        <begin position="20"/>
        <end position="40"/>
    </location>
</feature>
<keyword evidence="5 12" id="KW-0597">Phosphoprotein</keyword>
<dbReference type="CDD" id="cd18774">
    <property type="entry name" value="PDC2_HK_sensor"/>
    <property type="match status" value="1"/>
</dbReference>
<evidence type="ECO:0000259" key="14">
    <source>
        <dbReference type="PROSITE" id="PS50109"/>
    </source>
</evidence>
<dbReference type="SMART" id="SM00387">
    <property type="entry name" value="HATPase_c"/>
    <property type="match status" value="1"/>
</dbReference>
<dbReference type="Gene3D" id="6.10.340.10">
    <property type="match status" value="1"/>
</dbReference>
<dbReference type="Pfam" id="PF02743">
    <property type="entry name" value="dCache_1"/>
    <property type="match status" value="1"/>
</dbReference>
<dbReference type="Pfam" id="PF00512">
    <property type="entry name" value="HisKA"/>
    <property type="match status" value="1"/>
</dbReference>
<dbReference type="InterPro" id="IPR033479">
    <property type="entry name" value="dCache_1"/>
</dbReference>
<dbReference type="SUPFAM" id="SSF55874">
    <property type="entry name" value="ATPase domain of HSP90 chaperone/DNA topoisomerase II/histidine kinase"/>
    <property type="match status" value="1"/>
</dbReference>
<dbReference type="PROSITE" id="PS50109">
    <property type="entry name" value="HIS_KIN"/>
    <property type="match status" value="1"/>
</dbReference>
<evidence type="ECO:0000256" key="3">
    <source>
        <dbReference type="ARBA" id="ARBA00012438"/>
    </source>
</evidence>
<dbReference type="Pfam" id="PF00989">
    <property type="entry name" value="PAS"/>
    <property type="match status" value="1"/>
</dbReference>
<dbReference type="PRINTS" id="PR00344">
    <property type="entry name" value="BCTRLSENSOR"/>
</dbReference>
<dbReference type="CDD" id="cd16922">
    <property type="entry name" value="HATPase_EvgS-ArcB-TorS-like"/>
    <property type="match status" value="1"/>
</dbReference>
<dbReference type="EMBL" id="JAQQXR010000007">
    <property type="protein sequence ID" value="MDC8759658.1"/>
    <property type="molecule type" value="Genomic_DNA"/>
</dbReference>
<dbReference type="EC" id="2.7.13.3" evidence="3"/>
<feature type="domain" description="PAS" evidence="16">
    <location>
        <begin position="500"/>
        <end position="551"/>
    </location>
</feature>
<keyword evidence="4" id="KW-1003">Cell membrane</keyword>
<protein>
    <recommendedName>
        <fullName evidence="3">histidine kinase</fullName>
        <ecNumber evidence="3">2.7.13.3</ecNumber>
    </recommendedName>
</protein>
<dbReference type="PROSITE" id="PS50885">
    <property type="entry name" value="HAMP"/>
    <property type="match status" value="1"/>
</dbReference>
<feature type="domain" description="PAS" evidence="16">
    <location>
        <begin position="371"/>
        <end position="425"/>
    </location>
</feature>
<dbReference type="Pfam" id="PF00072">
    <property type="entry name" value="Response_reg"/>
    <property type="match status" value="2"/>
</dbReference>
<feature type="domain" description="PAC" evidence="17">
    <location>
        <begin position="569"/>
        <end position="622"/>
    </location>
</feature>
<dbReference type="InterPro" id="IPR013656">
    <property type="entry name" value="PAS_4"/>
</dbReference>
<dbReference type="InterPro" id="IPR004358">
    <property type="entry name" value="Sig_transdc_His_kin-like_C"/>
</dbReference>
<dbReference type="InterPro" id="IPR036097">
    <property type="entry name" value="HisK_dim/P_sf"/>
</dbReference>
<feature type="domain" description="Response regulatory" evidence="15">
    <location>
        <begin position="877"/>
        <end position="999"/>
    </location>
</feature>
<dbReference type="SMART" id="SM00388">
    <property type="entry name" value="HisKA"/>
    <property type="match status" value="1"/>
</dbReference>
<dbReference type="CDD" id="cd00082">
    <property type="entry name" value="HisKA"/>
    <property type="match status" value="1"/>
</dbReference>
<dbReference type="InterPro" id="IPR003661">
    <property type="entry name" value="HisK_dim/P_dom"/>
</dbReference>
<feature type="modified residue" description="4-aspartylphosphate" evidence="12">
    <location>
        <position position="931"/>
    </location>
</feature>
<feature type="transmembrane region" description="Helical" evidence="13">
    <location>
        <begin position="291"/>
        <end position="312"/>
    </location>
</feature>
<keyword evidence="10" id="KW-0902">Two-component regulatory system</keyword>
<dbReference type="SUPFAM" id="SSF55785">
    <property type="entry name" value="PYP-like sensor domain (PAS domain)"/>
    <property type="match status" value="2"/>
</dbReference>
<dbReference type="InterPro" id="IPR036890">
    <property type="entry name" value="HATPase_C_sf"/>
</dbReference>
<gene>
    <name evidence="19" type="ORF">OIK44_18900</name>
</gene>
<dbReference type="SUPFAM" id="SSF47384">
    <property type="entry name" value="Homodimeric domain of signal transducing histidine kinase"/>
    <property type="match status" value="1"/>
</dbReference>
<dbReference type="SMART" id="SM00091">
    <property type="entry name" value="PAS"/>
    <property type="match status" value="2"/>
</dbReference>
<evidence type="ECO:0000256" key="5">
    <source>
        <dbReference type="ARBA" id="ARBA00022553"/>
    </source>
</evidence>
<dbReference type="InterPro" id="IPR000014">
    <property type="entry name" value="PAS"/>
</dbReference>
<evidence type="ECO:0000259" key="16">
    <source>
        <dbReference type="PROSITE" id="PS50112"/>
    </source>
</evidence>
<evidence type="ECO:0000256" key="11">
    <source>
        <dbReference type="ARBA" id="ARBA00023136"/>
    </source>
</evidence>
<dbReference type="SMART" id="SM00304">
    <property type="entry name" value="HAMP"/>
    <property type="match status" value="1"/>
</dbReference>
<keyword evidence="20" id="KW-1185">Reference proteome</keyword>
<name>A0ABT5K5G4_9BURK</name>
<feature type="domain" description="Histidine kinase" evidence="14">
    <location>
        <begin position="640"/>
        <end position="861"/>
    </location>
</feature>
<evidence type="ECO:0000256" key="6">
    <source>
        <dbReference type="ARBA" id="ARBA00022679"/>
    </source>
</evidence>
<dbReference type="InterPro" id="IPR000700">
    <property type="entry name" value="PAS-assoc_C"/>
</dbReference>
<dbReference type="InterPro" id="IPR003594">
    <property type="entry name" value="HATPase_dom"/>
</dbReference>
<evidence type="ECO:0000256" key="8">
    <source>
        <dbReference type="ARBA" id="ARBA00022777"/>
    </source>
</evidence>
<organism evidence="19 20">
    <name type="scientific">Janthinobacterium fluminis</name>
    <dbReference type="NCBI Taxonomy" id="2987524"/>
    <lineage>
        <taxon>Bacteria</taxon>
        <taxon>Pseudomonadati</taxon>
        <taxon>Pseudomonadota</taxon>
        <taxon>Betaproteobacteria</taxon>
        <taxon>Burkholderiales</taxon>
        <taxon>Oxalobacteraceae</taxon>
        <taxon>Janthinobacterium</taxon>
    </lineage>
</organism>
<dbReference type="PROSITE" id="PS50110">
    <property type="entry name" value="RESPONSE_REGULATORY"/>
    <property type="match status" value="2"/>
</dbReference>
<dbReference type="InterPro" id="IPR005467">
    <property type="entry name" value="His_kinase_dom"/>
</dbReference>
<dbReference type="Pfam" id="PF02518">
    <property type="entry name" value="HATPase_c"/>
    <property type="match status" value="1"/>
</dbReference>
<dbReference type="PANTHER" id="PTHR45339">
    <property type="entry name" value="HYBRID SIGNAL TRANSDUCTION HISTIDINE KINASE J"/>
    <property type="match status" value="1"/>
</dbReference>
<dbReference type="Gene3D" id="3.30.565.10">
    <property type="entry name" value="Histidine kinase-like ATPase, C-terminal domain"/>
    <property type="match status" value="1"/>
</dbReference>
<dbReference type="CDD" id="cd12914">
    <property type="entry name" value="PDC1_DGC_like"/>
    <property type="match status" value="1"/>
</dbReference>
<dbReference type="RefSeq" id="WP_273672935.1">
    <property type="nucleotide sequence ID" value="NZ_JAQQXR010000007.1"/>
</dbReference>
<keyword evidence="7 13" id="KW-0812">Transmembrane</keyword>
<evidence type="ECO:0000313" key="20">
    <source>
        <dbReference type="Proteomes" id="UP001221208"/>
    </source>
</evidence>
<keyword evidence="8" id="KW-0418">Kinase</keyword>
<keyword evidence="11 13" id="KW-0472">Membrane</keyword>
<feature type="domain" description="HAMP" evidence="18">
    <location>
        <begin position="313"/>
        <end position="366"/>
    </location>
</feature>
<keyword evidence="9 13" id="KW-1133">Transmembrane helix</keyword>
<dbReference type="Gene3D" id="3.40.50.2300">
    <property type="match status" value="2"/>
</dbReference>
<dbReference type="Gene3D" id="3.30.450.20">
    <property type="entry name" value="PAS domain"/>
    <property type="match status" value="3"/>
</dbReference>
<keyword evidence="6" id="KW-0808">Transferase</keyword>
<evidence type="ECO:0000313" key="19">
    <source>
        <dbReference type="EMBL" id="MDC8759658.1"/>
    </source>
</evidence>
<dbReference type="PANTHER" id="PTHR45339:SF1">
    <property type="entry name" value="HYBRID SIGNAL TRANSDUCTION HISTIDINE KINASE J"/>
    <property type="match status" value="1"/>
</dbReference>
<dbReference type="Proteomes" id="UP001221208">
    <property type="component" value="Unassembled WGS sequence"/>
</dbReference>
<evidence type="ECO:0000256" key="10">
    <source>
        <dbReference type="ARBA" id="ARBA00023012"/>
    </source>
</evidence>
<dbReference type="Pfam" id="PF08448">
    <property type="entry name" value="PAS_4"/>
    <property type="match status" value="1"/>
</dbReference>
<dbReference type="Gene3D" id="1.10.287.130">
    <property type="match status" value="1"/>
</dbReference>
<sequence>MENIKTRLGASTLQFRLTTLLVLLVLGATVIVTLMSLMLAERGMKSVIGDQQFASLTGAAAYIDEHIGAKRDLLDALAQAMPAAAQSDKQALHRFLASQTTVRREFSGLAVFDRNGVPLELLYEGSTSRLLSAKGRPYFDATLAARKGIISAPFKSLLSGQPVVILTAPVFDARGEVALVVSGGINLMRSSLLEPLGDLRPGLSGYMFITSGDGVVISHPDKSKILQRVDGRPGAGAAELAPRGFEGWREQRDHLGSPGIYSYKRLRSTGWIVATRFPTEEALAPLIRQRLAAAGAAALFALVAGCVAWSGIRRLFRPLERLRRQLADILAGRAGIDVLQTGQRDEIGELGGAFHKAMAGREQAQARTRASELLVRTILERAPDAFVSCDIDGTVREWNAQAESMFGWGRAEAIGRNVAELIIPERLRGAHHAGLKVFAVSGGGPVVNQRVRVPAQHRDGHEIPVELSVAAMPCKGGYLANAFIHDVSERIAFEEQIAAREKHIRTIADNLPALIAYLNQDARFEFSNSHYRRVWGVDPAAMIGKTVTEVFGEVAQVWQADLARALGGERLHYERETQTAGKLIHLMLDLIPDVGADGKVKGIYLMGLDITERKNAELRQAASEQQAEAASRAKSEFVANMSHEIRTPMNGILGLAQLLGNTALSSVQKKYLDLIRGSGNSLLAILNDILDFSKIEAGRMDLAPVPFQLKDVINAIATVMTLNAADKDLELAIGVEPDVPQVLFGDTMRLQQVLTNLVSNAVKFTERGEVSLLVEQTARVGAVATLRFSVRDSGIGVAAEQQERLFTAFSQADASTTRRFGGTGLGLAICRRLATLMDGRIDVRSDVGKGSEFALTVALTVLQDTDGAADGGRRKLRVLVVDDNATSRDFLCKTIHSWSWQADAAASGAEALEQLQRRRAAGQDYDIVLADWQMPGMDGLATMAALRAALPSAALPVVIMVGAYGRDQLERLAAAADADALLIKPVTASSLFDTLHEAIAHRAGLPAAPAAEPDGMPLQRLDGVHLLLVEDNALNQLVARSMLEFAGATISCVNNGQEAVDILRARAGHFHAVLMDVQMPVMDGVEATRIIRAELAATLPILAMTAGVMASERAHCLATGMDDFIAKPIDVEQMMATIRRHVFAA</sequence>
<dbReference type="NCBIfam" id="TIGR00229">
    <property type="entry name" value="sensory_box"/>
    <property type="match status" value="2"/>
</dbReference>
<dbReference type="CDD" id="cd17546">
    <property type="entry name" value="REC_hyHK_CKI1_RcsC-like"/>
    <property type="match status" value="1"/>
</dbReference>
<evidence type="ECO:0000256" key="9">
    <source>
        <dbReference type="ARBA" id="ARBA00022989"/>
    </source>
</evidence>
<dbReference type="SUPFAM" id="SSF52172">
    <property type="entry name" value="CheY-like"/>
    <property type="match status" value="2"/>
</dbReference>
<dbReference type="InterPro" id="IPR011006">
    <property type="entry name" value="CheY-like_superfamily"/>
</dbReference>
<comment type="caution">
    <text evidence="19">The sequence shown here is derived from an EMBL/GenBank/DDBJ whole genome shotgun (WGS) entry which is preliminary data.</text>
</comment>
<dbReference type="InterPro" id="IPR035965">
    <property type="entry name" value="PAS-like_dom_sf"/>
</dbReference>
<dbReference type="SMART" id="SM00448">
    <property type="entry name" value="REC"/>
    <property type="match status" value="2"/>
</dbReference>
<evidence type="ECO:0000256" key="7">
    <source>
        <dbReference type="ARBA" id="ARBA00022692"/>
    </source>
</evidence>
<evidence type="ECO:0000256" key="12">
    <source>
        <dbReference type="PROSITE-ProRule" id="PRU00169"/>
    </source>
</evidence>
<comment type="catalytic activity">
    <reaction evidence="1">
        <text>ATP + protein L-histidine = ADP + protein N-phospho-L-histidine.</text>
        <dbReference type="EC" id="2.7.13.3"/>
    </reaction>
</comment>
<dbReference type="InterPro" id="IPR013767">
    <property type="entry name" value="PAS_fold"/>
</dbReference>
<dbReference type="PROSITE" id="PS50113">
    <property type="entry name" value="PAC"/>
    <property type="match status" value="1"/>
</dbReference>
<evidence type="ECO:0000256" key="1">
    <source>
        <dbReference type="ARBA" id="ARBA00000085"/>
    </source>
</evidence>
<dbReference type="InterPro" id="IPR003660">
    <property type="entry name" value="HAMP_dom"/>
</dbReference>